<comment type="similarity">
    <text evidence="1">Belongs to the PrpD family.</text>
</comment>
<dbReference type="InterPro" id="IPR045336">
    <property type="entry name" value="MmgE_PrpD_N"/>
</dbReference>
<dbReference type="PANTHER" id="PTHR16943:SF8">
    <property type="entry name" value="2-METHYLCITRATE DEHYDRATASE"/>
    <property type="match status" value="1"/>
</dbReference>
<sequence length="460" mass="49340">MTIARWLGDRIAAFRFEDLPPEALRWARIGIIDTVGVTLAGASEPCTRFAHAVASPSTGDALVFGRRERMKPSDAAFVNGTAAHALDFDDCSNTLGGHPSAPILPALFALAEHVHASGREFVSAYVAGFETQARLAHAVNFHHYDKGWHPTATLGVFGACAATSRLMRLDASQTATALSIAASFASGVKANFGTMTKPLHVGHASRNGLIAAQLAREGFTAGDEAFEHRQGFFNVYNGAGNYDAEAAMRAWADPLDIVEPGIAIKQYPCCGSTHPAIDAMLMLVAEHGLTPEKVERVISRTHPRRLQHTNRPQPKSALDAKFSVQYCVARALAQGRVVLSDFEGDAYANASIQAVMKKVTAEPDPLADQQPDHFGAEVVVELRDGRCVSKRVARAAGRTSANPLPDERIETKFLDCASHALTADASARALAALWQVERIEDIAGFTAQMEAGLKPDLKPD</sequence>
<dbReference type="InterPro" id="IPR036148">
    <property type="entry name" value="MmgE/PrpD_sf"/>
</dbReference>
<evidence type="ECO:0000313" key="5">
    <source>
        <dbReference type="Proteomes" id="UP000484381"/>
    </source>
</evidence>
<dbReference type="SUPFAM" id="SSF103378">
    <property type="entry name" value="2-methylcitrate dehydratase PrpD"/>
    <property type="match status" value="1"/>
</dbReference>
<dbReference type="RefSeq" id="WP_152762028.1">
    <property type="nucleotide sequence ID" value="NZ_WHNP01000022.1"/>
</dbReference>
<evidence type="ECO:0000256" key="1">
    <source>
        <dbReference type="ARBA" id="ARBA00006174"/>
    </source>
</evidence>
<dbReference type="Proteomes" id="UP000484381">
    <property type="component" value="Unassembled WGS sequence"/>
</dbReference>
<proteinExistence type="inferred from homology"/>
<dbReference type="PANTHER" id="PTHR16943">
    <property type="entry name" value="2-METHYLCITRATE DEHYDRATASE-RELATED"/>
    <property type="match status" value="1"/>
</dbReference>
<evidence type="ECO:0000259" key="2">
    <source>
        <dbReference type="Pfam" id="PF03972"/>
    </source>
</evidence>
<dbReference type="GO" id="GO:0016829">
    <property type="term" value="F:lyase activity"/>
    <property type="evidence" value="ECO:0007669"/>
    <property type="project" value="InterPro"/>
</dbReference>
<evidence type="ECO:0000313" key="4">
    <source>
        <dbReference type="EMBL" id="MPW19727.1"/>
    </source>
</evidence>
<reference evidence="4 5" key="1">
    <citation type="submission" date="2019-10" db="EMBL/GenBank/DDBJ databases">
        <title>Paraburkholderia sp. isolated from nodules of Mimosa pudica from Brazilian Atlantic Forest soils.</title>
        <authorList>
            <person name="Paulitsch F."/>
            <person name="Hungria M."/>
            <person name="Dall'Agnol R."/>
        </authorList>
    </citation>
    <scope>NUCLEOTIDE SEQUENCE [LARGE SCALE GENOMIC DNA]</scope>
    <source>
        <strain evidence="4 5">CNPSo 3157</strain>
    </source>
</reference>
<dbReference type="Pfam" id="PF19305">
    <property type="entry name" value="MmgE_PrpD_C"/>
    <property type="match status" value="1"/>
</dbReference>
<dbReference type="InterPro" id="IPR045337">
    <property type="entry name" value="MmgE_PrpD_C"/>
</dbReference>
<dbReference type="InterPro" id="IPR042188">
    <property type="entry name" value="MmgE/PrpD_sf_2"/>
</dbReference>
<evidence type="ECO:0000259" key="3">
    <source>
        <dbReference type="Pfam" id="PF19305"/>
    </source>
</evidence>
<dbReference type="EMBL" id="WHNP01000022">
    <property type="protein sequence ID" value="MPW19727.1"/>
    <property type="molecule type" value="Genomic_DNA"/>
</dbReference>
<organism evidence="4 5">
    <name type="scientific">Paraburkholderia franconis</name>
    <dbReference type="NCBI Taxonomy" id="2654983"/>
    <lineage>
        <taxon>Bacteria</taxon>
        <taxon>Pseudomonadati</taxon>
        <taxon>Pseudomonadota</taxon>
        <taxon>Betaproteobacteria</taxon>
        <taxon>Burkholderiales</taxon>
        <taxon>Burkholderiaceae</taxon>
        <taxon>Paraburkholderia</taxon>
    </lineage>
</organism>
<feature type="domain" description="MmgE/PrpD C-terminal" evidence="3">
    <location>
        <begin position="267"/>
        <end position="430"/>
    </location>
</feature>
<dbReference type="Pfam" id="PF03972">
    <property type="entry name" value="MmgE_PrpD_N"/>
    <property type="match status" value="1"/>
</dbReference>
<name>A0A7X1ND29_9BURK</name>
<dbReference type="AlphaFoldDB" id="A0A7X1ND29"/>
<protein>
    <submittedName>
        <fullName evidence="4">MmgE/PrpD family protein</fullName>
    </submittedName>
</protein>
<dbReference type="InterPro" id="IPR005656">
    <property type="entry name" value="MmgE_PrpD"/>
</dbReference>
<feature type="domain" description="MmgE/PrpD N-terminal" evidence="2">
    <location>
        <begin position="8"/>
        <end position="241"/>
    </location>
</feature>
<comment type="caution">
    <text evidence="4">The sequence shown here is derived from an EMBL/GenBank/DDBJ whole genome shotgun (WGS) entry which is preliminary data.</text>
</comment>
<accession>A0A7X1ND29</accession>
<keyword evidence="5" id="KW-1185">Reference proteome</keyword>
<dbReference type="Gene3D" id="1.10.4100.10">
    <property type="entry name" value="2-methylcitrate dehydratase PrpD"/>
    <property type="match status" value="1"/>
</dbReference>
<dbReference type="InterPro" id="IPR042183">
    <property type="entry name" value="MmgE/PrpD_sf_1"/>
</dbReference>
<gene>
    <name evidence="4" type="ORF">GCT13_23210</name>
</gene>
<dbReference type="Gene3D" id="3.30.1330.120">
    <property type="entry name" value="2-methylcitrate dehydratase PrpD"/>
    <property type="match status" value="1"/>
</dbReference>